<dbReference type="SUPFAM" id="SSF52047">
    <property type="entry name" value="RNI-like"/>
    <property type="match status" value="1"/>
</dbReference>
<protein>
    <recommendedName>
        <fullName evidence="3">F-box domain-containing protein</fullName>
    </recommendedName>
</protein>
<evidence type="ECO:0000313" key="2">
    <source>
        <dbReference type="Proteomes" id="UP000807716"/>
    </source>
</evidence>
<dbReference type="EMBL" id="JAAAJB010000447">
    <property type="protein sequence ID" value="KAG0255687.1"/>
    <property type="molecule type" value="Genomic_DNA"/>
</dbReference>
<proteinExistence type="predicted"/>
<dbReference type="OrthoDB" id="2418184at2759"/>
<evidence type="ECO:0008006" key="3">
    <source>
        <dbReference type="Google" id="ProtNLM"/>
    </source>
</evidence>
<sequence length="696" mass="80436">MTSVNIDVIAIVIDNIKDDRGTLFSLLTVNKQVFRYTCRILYRDPLRFIRRLNINRTSSMRALSLIRLLLRISPATDDDTNLFRRVFDVPVKHESAVEHQPRPMFDYLSFIQNARLEQALRLLAMKSICSWETEQVCERASTRGFHTPASFLRHILTWSIFGHRLGDLHELEIEPGAIPCFVDEVSNLCRLRYMIIATQDSSFHQLVNTVYPAALRLVKAFRQHHDWKQLIDCRFTHESSYSQDVAIFKWSVQLYELLPPLVPRGLNLVRPIRPMDGYLTRITVLERLRRPNERWAEFTKEYSDMSAGQILQRCRSLVKLFLDISKGANGDLSVLEWAVEEARKRAAKELLAPAVPLNELHLSMKGYRSAATCRVLADVFQGFSQSLRSIVATFELHEGEVVDPSSLPILEDAPRVVMARLDSFQISGPDPAMLDGRLLQFLPRLTCLQINLGKYIAFDVPLPSWPVFDMPSLTLLHLAGHVVHLFDPASFHHMPRLRDIKLSDVWAGSRYSRNRPCPLDRWTWDWSMPELTNLRLIMSSWTTMFDFKALRGCPKLQRLYIEFPRYTHETLYRIKVAPSLPNHTQDVFPELRYLGLIGRCRLQPEDLEALLGRILPGLKEFILNNLSQCTLRQVVNVTRHHTSLKAVWLQYGPVEDDECQKLGLVERGMDDSVGTDCVYTLRQLSWSKKYTLQKSQ</sequence>
<dbReference type="Gene3D" id="3.80.10.10">
    <property type="entry name" value="Ribonuclease Inhibitor"/>
    <property type="match status" value="1"/>
</dbReference>
<accession>A0A9P6PWT8</accession>
<evidence type="ECO:0000313" key="1">
    <source>
        <dbReference type="EMBL" id="KAG0255687.1"/>
    </source>
</evidence>
<name>A0A9P6PWT8_9FUNG</name>
<dbReference type="AlphaFoldDB" id="A0A9P6PWT8"/>
<keyword evidence="2" id="KW-1185">Reference proteome</keyword>
<gene>
    <name evidence="1" type="ORF">DFQ27_006114</name>
</gene>
<organism evidence="1 2">
    <name type="scientific">Actinomortierella ambigua</name>
    <dbReference type="NCBI Taxonomy" id="1343610"/>
    <lineage>
        <taxon>Eukaryota</taxon>
        <taxon>Fungi</taxon>
        <taxon>Fungi incertae sedis</taxon>
        <taxon>Mucoromycota</taxon>
        <taxon>Mortierellomycotina</taxon>
        <taxon>Mortierellomycetes</taxon>
        <taxon>Mortierellales</taxon>
        <taxon>Mortierellaceae</taxon>
        <taxon>Actinomortierella</taxon>
    </lineage>
</organism>
<reference evidence="1" key="1">
    <citation type="journal article" date="2020" name="Fungal Divers.">
        <title>Resolving the Mortierellaceae phylogeny through synthesis of multi-gene phylogenetics and phylogenomics.</title>
        <authorList>
            <person name="Vandepol N."/>
            <person name="Liber J."/>
            <person name="Desiro A."/>
            <person name="Na H."/>
            <person name="Kennedy M."/>
            <person name="Barry K."/>
            <person name="Grigoriev I.V."/>
            <person name="Miller A.N."/>
            <person name="O'Donnell K."/>
            <person name="Stajich J.E."/>
            <person name="Bonito G."/>
        </authorList>
    </citation>
    <scope>NUCLEOTIDE SEQUENCE</scope>
    <source>
        <strain evidence="1">BC1065</strain>
    </source>
</reference>
<comment type="caution">
    <text evidence="1">The sequence shown here is derived from an EMBL/GenBank/DDBJ whole genome shotgun (WGS) entry which is preliminary data.</text>
</comment>
<dbReference type="Proteomes" id="UP000807716">
    <property type="component" value="Unassembled WGS sequence"/>
</dbReference>
<dbReference type="InterPro" id="IPR032675">
    <property type="entry name" value="LRR_dom_sf"/>
</dbReference>